<name>A0A7U3VLI7_9ACTN</name>
<dbReference type="EMBL" id="AP018365">
    <property type="protein sequence ID" value="BBA95574.1"/>
    <property type="molecule type" value="Genomic_DNA"/>
</dbReference>
<reference evidence="1 2" key="3">
    <citation type="journal article" date="2011" name="Nat. Chem. Biol.">
        <title>Reveromycin A biosynthesis uses RevG and RevJ for stereospecific spiroacetal formation.</title>
        <authorList>
            <person name="Takahashi S."/>
            <person name="Toyoda A."/>
            <person name="Sekiyama Y."/>
            <person name="Takagi H."/>
            <person name="Nogawa T."/>
            <person name="Uramoto M."/>
            <person name="Suzuki R."/>
            <person name="Koshino H."/>
            <person name="Kumano T."/>
            <person name="Panthee S."/>
            <person name="Dairi T."/>
            <person name="Ishikawa J."/>
            <person name="Ikeda H."/>
            <person name="Sakaki Y."/>
            <person name="Osada H."/>
        </authorList>
    </citation>
    <scope>NUCLEOTIDE SEQUENCE [LARGE SCALE GENOMIC DNA]</scope>
    <source>
        <strain evidence="1 2">SN-593</strain>
    </source>
</reference>
<dbReference type="KEGG" id="arev:RVR_485"/>
<accession>A0A7U3VLI7</accession>
<evidence type="ECO:0000313" key="1">
    <source>
        <dbReference type="EMBL" id="BBA95574.1"/>
    </source>
</evidence>
<evidence type="ECO:0000313" key="2">
    <source>
        <dbReference type="Proteomes" id="UP000595703"/>
    </source>
</evidence>
<evidence type="ECO:0008006" key="3">
    <source>
        <dbReference type="Google" id="ProtNLM"/>
    </source>
</evidence>
<dbReference type="Proteomes" id="UP000595703">
    <property type="component" value="Chromosome"/>
</dbReference>
<dbReference type="AlphaFoldDB" id="A0A7U3VLI7"/>
<organism evidence="1 2">
    <name type="scientific">Actinacidiphila reveromycinica</name>
    <dbReference type="NCBI Taxonomy" id="659352"/>
    <lineage>
        <taxon>Bacteria</taxon>
        <taxon>Bacillati</taxon>
        <taxon>Actinomycetota</taxon>
        <taxon>Actinomycetes</taxon>
        <taxon>Kitasatosporales</taxon>
        <taxon>Streptomycetaceae</taxon>
        <taxon>Actinacidiphila</taxon>
    </lineage>
</organism>
<sequence length="224" mass="23157">MTMPGAHVSRPPVPAPAAAPPGCWLHGLPGIQSHQRSLLVWPDLLGAAGAAWVGSLLFTGTRLLSLGAPLPVPARRAPQPVRLAVWGGPGAEAPPQGVWTQTPDRPCWERMTGLWTAAGLTPLPPSARSAADWRHAGRGQGTELAGCASAQQLMAPLGATGARRLVCSVVSDPARRRTGVARACVRAVAGGAGAAALLEPGSGSDRFFAALEWTPVGDAYFYHH</sequence>
<gene>
    <name evidence="1" type="ORF">RVR_485</name>
</gene>
<keyword evidence="2" id="KW-1185">Reference proteome</keyword>
<reference evidence="1 2" key="4">
    <citation type="journal article" date="2020" name="Sci. Rep.">
        <title>beta-carboline chemical signals induce reveromycin production through a LuxR family regulator in Streptomyces sp. SN-593.</title>
        <authorList>
            <person name="Panthee S."/>
            <person name="Kito N."/>
            <person name="Hayashi T."/>
            <person name="Shimizu T."/>
            <person name="Ishikawa J."/>
            <person name="Hamamoto H."/>
            <person name="Osada H."/>
            <person name="Takahashi S."/>
        </authorList>
    </citation>
    <scope>NUCLEOTIDE SEQUENCE [LARGE SCALE GENOMIC DNA]</scope>
    <source>
        <strain evidence="1 2">SN-593</strain>
    </source>
</reference>
<reference evidence="1 2" key="2">
    <citation type="journal article" date="2011" name="J. Antibiot.">
        <title>Furaquinocins I and J: novel polyketide isoprenoid hybrid compounds from Streptomyces reveromyceticus SN-593.</title>
        <authorList>
            <person name="Panthee S."/>
            <person name="Takahashi S."/>
            <person name="Takagi H."/>
            <person name="Nogawa T."/>
            <person name="Oowada E."/>
            <person name="Uramoto M."/>
            <person name="Osada H."/>
        </authorList>
    </citation>
    <scope>NUCLEOTIDE SEQUENCE [LARGE SCALE GENOMIC DNA]</scope>
    <source>
        <strain evidence="1 2">SN-593</strain>
    </source>
</reference>
<reference evidence="1 2" key="1">
    <citation type="journal article" date="2010" name="J. Bacteriol.">
        <title>Biochemical characterization of a novel indole prenyltransferase from Streptomyces sp. SN-593.</title>
        <authorList>
            <person name="Takahashi S."/>
            <person name="Takagi H."/>
            <person name="Toyoda A."/>
            <person name="Uramoto M."/>
            <person name="Nogawa T."/>
            <person name="Ueki M."/>
            <person name="Sakaki Y."/>
            <person name="Osada H."/>
        </authorList>
    </citation>
    <scope>NUCLEOTIDE SEQUENCE [LARGE SCALE GENOMIC DNA]</scope>
    <source>
        <strain evidence="1 2">SN-593</strain>
    </source>
</reference>
<protein>
    <recommendedName>
        <fullName evidence="3">N-acetyltransferase domain-containing protein</fullName>
    </recommendedName>
</protein>
<proteinExistence type="predicted"/>